<evidence type="ECO:0000313" key="1">
    <source>
        <dbReference type="EnsemblPlants" id="AVESA.00010b.r2.5AG0800350.1.CDS.1"/>
    </source>
</evidence>
<proteinExistence type="predicted"/>
<accession>A0ACD5XIQ9</accession>
<dbReference type="EnsemblPlants" id="AVESA.00010b.r2.5AG0800350.1">
    <property type="protein sequence ID" value="AVESA.00010b.r2.5AG0800350.1.CDS.1"/>
    <property type="gene ID" value="AVESA.00010b.r2.5AG0800350"/>
</dbReference>
<organism evidence="1 2">
    <name type="scientific">Avena sativa</name>
    <name type="common">Oat</name>
    <dbReference type="NCBI Taxonomy" id="4498"/>
    <lineage>
        <taxon>Eukaryota</taxon>
        <taxon>Viridiplantae</taxon>
        <taxon>Streptophyta</taxon>
        <taxon>Embryophyta</taxon>
        <taxon>Tracheophyta</taxon>
        <taxon>Spermatophyta</taxon>
        <taxon>Magnoliopsida</taxon>
        <taxon>Liliopsida</taxon>
        <taxon>Poales</taxon>
        <taxon>Poaceae</taxon>
        <taxon>BOP clade</taxon>
        <taxon>Pooideae</taxon>
        <taxon>Poodae</taxon>
        <taxon>Poeae</taxon>
        <taxon>Poeae Chloroplast Group 1 (Aveneae type)</taxon>
        <taxon>Aveninae</taxon>
        <taxon>Avena</taxon>
    </lineage>
</organism>
<keyword evidence="2" id="KW-1185">Reference proteome</keyword>
<reference evidence="1" key="1">
    <citation type="submission" date="2021-05" db="EMBL/GenBank/DDBJ databases">
        <authorList>
            <person name="Scholz U."/>
            <person name="Mascher M."/>
            <person name="Fiebig A."/>
        </authorList>
    </citation>
    <scope>NUCLEOTIDE SEQUENCE [LARGE SCALE GENOMIC DNA]</scope>
</reference>
<reference evidence="1" key="2">
    <citation type="submission" date="2025-09" db="UniProtKB">
        <authorList>
            <consortium name="EnsemblPlants"/>
        </authorList>
    </citation>
    <scope>IDENTIFICATION</scope>
</reference>
<dbReference type="Proteomes" id="UP001732700">
    <property type="component" value="Chromosome 5A"/>
</dbReference>
<evidence type="ECO:0000313" key="2">
    <source>
        <dbReference type="Proteomes" id="UP001732700"/>
    </source>
</evidence>
<name>A0ACD5XIQ9_AVESA</name>
<protein>
    <submittedName>
        <fullName evidence="1">Uncharacterized protein</fullName>
    </submittedName>
</protein>
<sequence>MTDLGPLSHFLGISATRSPHGLHLSQRQYALELIQRAGMTDCNPAKTHIDSGSKLSLSDGDLLDNPTHYRSLTGALQYLTLTRPEISYAVQQACLFMHAPRTSHLHLVKRIIRYIKGTLDLGTSITPSSTSSLVAYSDADWAGCPDTRRSTSGFCVFLGDNLVSWSSKRQHTVSRSSAEAEYRAVAHVVAESCWIRHLLQELHRPIDRSTVVYCDNVSAVYLSVNPVQHRRTKHIEIDIHFVRDKVHLGEIRVLHIPTTSQFADVFTKGLTTLAFLEFRSSLTVRKPPADTAGRC</sequence>